<proteinExistence type="predicted"/>
<organism evidence="4 5">
    <name type="scientific">Paractinoplanes lichenicola</name>
    <dbReference type="NCBI Taxonomy" id="2802976"/>
    <lineage>
        <taxon>Bacteria</taxon>
        <taxon>Bacillati</taxon>
        <taxon>Actinomycetota</taxon>
        <taxon>Actinomycetes</taxon>
        <taxon>Micromonosporales</taxon>
        <taxon>Micromonosporaceae</taxon>
        <taxon>Paractinoplanes</taxon>
    </lineage>
</organism>
<feature type="DNA-binding region" description="H-T-H motif" evidence="2">
    <location>
        <begin position="30"/>
        <end position="49"/>
    </location>
</feature>
<dbReference type="InterPro" id="IPR050109">
    <property type="entry name" value="HTH-type_TetR-like_transc_reg"/>
</dbReference>
<dbReference type="SUPFAM" id="SSF48498">
    <property type="entry name" value="Tetracyclin repressor-like, C-terminal domain"/>
    <property type="match status" value="1"/>
</dbReference>
<feature type="domain" description="HTH tetR-type" evidence="3">
    <location>
        <begin position="7"/>
        <end position="67"/>
    </location>
</feature>
<evidence type="ECO:0000313" key="5">
    <source>
        <dbReference type="Proteomes" id="UP000598996"/>
    </source>
</evidence>
<dbReference type="InterPro" id="IPR001647">
    <property type="entry name" value="HTH_TetR"/>
</dbReference>
<evidence type="ECO:0000259" key="3">
    <source>
        <dbReference type="PROSITE" id="PS50977"/>
    </source>
</evidence>
<dbReference type="Pfam" id="PF00440">
    <property type="entry name" value="TetR_N"/>
    <property type="match status" value="1"/>
</dbReference>
<evidence type="ECO:0000256" key="2">
    <source>
        <dbReference type="PROSITE-ProRule" id="PRU00335"/>
    </source>
</evidence>
<accession>A0ABS1VFH0</accession>
<keyword evidence="5" id="KW-1185">Reference proteome</keyword>
<dbReference type="EMBL" id="JAENHO010000001">
    <property type="protein sequence ID" value="MBL7252914.1"/>
    <property type="molecule type" value="Genomic_DNA"/>
</dbReference>
<evidence type="ECO:0000313" key="4">
    <source>
        <dbReference type="EMBL" id="MBL7252914.1"/>
    </source>
</evidence>
<dbReference type="SUPFAM" id="SSF46689">
    <property type="entry name" value="Homeodomain-like"/>
    <property type="match status" value="1"/>
</dbReference>
<comment type="caution">
    <text evidence="4">The sequence shown here is derived from an EMBL/GenBank/DDBJ whole genome shotgun (WGS) entry which is preliminary data.</text>
</comment>
<name>A0ABS1VFH0_9ACTN</name>
<dbReference type="Pfam" id="PF17926">
    <property type="entry name" value="TetR_C_21"/>
    <property type="match status" value="1"/>
</dbReference>
<evidence type="ECO:0000256" key="1">
    <source>
        <dbReference type="ARBA" id="ARBA00023125"/>
    </source>
</evidence>
<dbReference type="Proteomes" id="UP000598996">
    <property type="component" value="Unassembled WGS sequence"/>
</dbReference>
<gene>
    <name evidence="4" type="ORF">JKJ07_01175</name>
</gene>
<dbReference type="PANTHER" id="PTHR30328">
    <property type="entry name" value="TRANSCRIPTIONAL REPRESSOR"/>
    <property type="match status" value="1"/>
</dbReference>
<dbReference type="InterPro" id="IPR009057">
    <property type="entry name" value="Homeodomain-like_sf"/>
</dbReference>
<sequence>MPVRNPEDARRRILAAATAEFANYGIAGARMDRVAERAASSKERIYTYFGNKDDLFDIVFTASAQETLEAVRFDAADLPSYAGRMFDYFAEHPHAQRLTMWYRLERPHGPGLAVVHTANHDRLAALAAAQADGRVSRDFTPAELLTLIQSMAASWDSLNPEFAASADRGEQTHRRTAVVRAVARLV</sequence>
<dbReference type="InterPro" id="IPR036271">
    <property type="entry name" value="Tet_transcr_reg_TetR-rel_C_sf"/>
</dbReference>
<reference evidence="4 5" key="1">
    <citation type="submission" date="2021-01" db="EMBL/GenBank/DDBJ databases">
        <title>Actinoplanes sp. nov. LDG1-01 isolated from lichen.</title>
        <authorList>
            <person name="Saeng-In P."/>
            <person name="Phongsopitanun W."/>
            <person name="Kanchanasin P."/>
            <person name="Yuki M."/>
            <person name="Kudo T."/>
            <person name="Ohkuma M."/>
            <person name="Tanasupawat S."/>
        </authorList>
    </citation>
    <scope>NUCLEOTIDE SEQUENCE [LARGE SCALE GENOMIC DNA]</scope>
    <source>
        <strain evidence="4 5">LDG1-01</strain>
    </source>
</reference>
<dbReference type="RefSeq" id="WP_202989260.1">
    <property type="nucleotide sequence ID" value="NZ_JAENHO010000001.1"/>
</dbReference>
<keyword evidence="1 2" id="KW-0238">DNA-binding</keyword>
<dbReference type="InterPro" id="IPR041467">
    <property type="entry name" value="Sco4008_C"/>
</dbReference>
<dbReference type="PROSITE" id="PS50977">
    <property type="entry name" value="HTH_TETR_2"/>
    <property type="match status" value="1"/>
</dbReference>
<dbReference type="PANTHER" id="PTHR30328:SF54">
    <property type="entry name" value="HTH-TYPE TRANSCRIPTIONAL REPRESSOR SCO4008"/>
    <property type="match status" value="1"/>
</dbReference>
<dbReference type="Gene3D" id="1.10.357.10">
    <property type="entry name" value="Tetracycline Repressor, domain 2"/>
    <property type="match status" value="1"/>
</dbReference>
<dbReference type="PRINTS" id="PR00455">
    <property type="entry name" value="HTHTETR"/>
</dbReference>
<protein>
    <submittedName>
        <fullName evidence="4">TetR family transcriptional regulator</fullName>
    </submittedName>
</protein>